<dbReference type="EMBL" id="LJIJ01000256">
    <property type="protein sequence ID" value="ODM99777.1"/>
    <property type="molecule type" value="Genomic_DNA"/>
</dbReference>
<reference evidence="8 9" key="1">
    <citation type="journal article" date="2016" name="Genome Biol. Evol.">
        <title>Gene Family Evolution Reflects Adaptation to Soil Environmental Stressors in the Genome of the Collembolan Orchesella cincta.</title>
        <authorList>
            <person name="Faddeeva-Vakhrusheva A."/>
            <person name="Derks M.F."/>
            <person name="Anvar S.Y."/>
            <person name="Agamennone V."/>
            <person name="Suring W."/>
            <person name="Smit S."/>
            <person name="van Straalen N.M."/>
            <person name="Roelofs D."/>
        </authorList>
    </citation>
    <scope>NUCLEOTIDE SEQUENCE [LARGE SCALE GENOMIC DNA]</scope>
    <source>
        <tissue evidence="8">Mixed pool</tissue>
    </source>
</reference>
<evidence type="ECO:0000256" key="4">
    <source>
        <dbReference type="ARBA" id="ARBA00023180"/>
    </source>
</evidence>
<name>A0A1D2N3B6_ORCCI</name>
<feature type="glycosylation site" description="N-linked (GlcNAc...) asparagine" evidence="5">
    <location>
        <position position="71"/>
    </location>
</feature>
<evidence type="ECO:0000256" key="7">
    <source>
        <dbReference type="SAM" id="SignalP"/>
    </source>
</evidence>
<evidence type="ECO:0000256" key="1">
    <source>
        <dbReference type="ARBA" id="ARBA00008139"/>
    </source>
</evidence>
<dbReference type="OrthoDB" id="10029630at2759"/>
<organism evidence="8 9">
    <name type="scientific">Orchesella cincta</name>
    <name type="common">Springtail</name>
    <name type="synonym">Podura cincta</name>
    <dbReference type="NCBI Taxonomy" id="48709"/>
    <lineage>
        <taxon>Eukaryota</taxon>
        <taxon>Metazoa</taxon>
        <taxon>Ecdysozoa</taxon>
        <taxon>Arthropoda</taxon>
        <taxon>Hexapoda</taxon>
        <taxon>Collembola</taxon>
        <taxon>Entomobryomorpha</taxon>
        <taxon>Entomobryoidea</taxon>
        <taxon>Orchesellidae</taxon>
        <taxon>Orchesellinae</taxon>
        <taxon>Orchesella</taxon>
    </lineage>
</organism>
<dbReference type="InterPro" id="IPR001548">
    <property type="entry name" value="Peptidase_M2"/>
</dbReference>
<comment type="similarity">
    <text evidence="1 6">Belongs to the peptidase M2 family.</text>
</comment>
<keyword evidence="2 7" id="KW-0732">Signal</keyword>
<feature type="disulfide bond" evidence="6">
    <location>
        <begin position="153"/>
        <end position="161"/>
    </location>
</feature>
<keyword evidence="9" id="KW-1185">Reference proteome</keyword>
<dbReference type="SUPFAM" id="SSF55486">
    <property type="entry name" value="Metalloproteases ('zincins'), catalytic domain"/>
    <property type="match status" value="1"/>
</dbReference>
<dbReference type="PANTHER" id="PTHR10514">
    <property type="entry name" value="ANGIOTENSIN-CONVERTING ENZYME"/>
    <property type="match status" value="1"/>
</dbReference>
<keyword evidence="3 6" id="KW-1015">Disulfide bond</keyword>
<gene>
    <name evidence="8" type="ORF">Ocin01_06909</name>
</gene>
<keyword evidence="4 5" id="KW-0325">Glycoprotein</keyword>
<evidence type="ECO:0000313" key="8">
    <source>
        <dbReference type="EMBL" id="ODM99777.1"/>
    </source>
</evidence>
<comment type="caution">
    <text evidence="8">The sequence shown here is derived from an EMBL/GenBank/DDBJ whole genome shotgun (WGS) entry which is preliminary data.</text>
</comment>
<evidence type="ECO:0000256" key="2">
    <source>
        <dbReference type="ARBA" id="ARBA00022729"/>
    </source>
</evidence>
<dbReference type="GO" id="GO:0005615">
    <property type="term" value="C:extracellular space"/>
    <property type="evidence" value="ECO:0007669"/>
    <property type="project" value="TreeGrafter"/>
</dbReference>
<accession>A0A1D2N3B6</accession>
<feature type="signal peptide" evidence="7">
    <location>
        <begin position="1"/>
        <end position="16"/>
    </location>
</feature>
<dbReference type="GO" id="GO:0006508">
    <property type="term" value="P:proteolysis"/>
    <property type="evidence" value="ECO:0007669"/>
    <property type="project" value="InterPro"/>
</dbReference>
<comment type="caution">
    <text evidence="6">Lacks conserved residue(s) required for the propagation of feature annotation.</text>
</comment>
<dbReference type="STRING" id="48709.A0A1D2N3B6"/>
<evidence type="ECO:0000256" key="3">
    <source>
        <dbReference type="ARBA" id="ARBA00023157"/>
    </source>
</evidence>
<dbReference type="GO" id="GO:0008241">
    <property type="term" value="F:peptidyl-dipeptidase activity"/>
    <property type="evidence" value="ECO:0007669"/>
    <property type="project" value="InterPro"/>
</dbReference>
<dbReference type="GO" id="GO:0008237">
    <property type="term" value="F:metallopeptidase activity"/>
    <property type="evidence" value="ECO:0007669"/>
    <property type="project" value="InterPro"/>
</dbReference>
<feature type="chain" id="PRO_5008904966" evidence="7">
    <location>
        <begin position="17"/>
        <end position="178"/>
    </location>
</feature>
<proteinExistence type="inferred from homology"/>
<dbReference type="PROSITE" id="PS52011">
    <property type="entry name" value="PEPTIDASE_M2"/>
    <property type="match status" value="1"/>
</dbReference>
<evidence type="ECO:0000313" key="9">
    <source>
        <dbReference type="Proteomes" id="UP000094527"/>
    </source>
</evidence>
<evidence type="ECO:0000256" key="5">
    <source>
        <dbReference type="PIRSR" id="PIRSR601548-10"/>
    </source>
</evidence>
<dbReference type="Proteomes" id="UP000094527">
    <property type="component" value="Unassembled WGS sequence"/>
</dbReference>
<sequence>MRVLLLAYLQTVAIQCSPTVAPALAEIESYTLAPDASPIEIEALNFIKEVNKKSSKAYNNLAVISWNYETNITDETEAAKATAEANNYKFEADIQKQVQQRFPNWEDFKDDELKRMFANFAIQGPGNMSTEHISKMTEILNKMETAYSTVTICDYHDKTKCNLRLDRGIYRREYLNLM</sequence>
<evidence type="ECO:0000256" key="6">
    <source>
        <dbReference type="PROSITE-ProRule" id="PRU01355"/>
    </source>
</evidence>
<protein>
    <submittedName>
        <fullName evidence="8">Angiotensin-converting enzyme</fullName>
    </submittedName>
</protein>
<dbReference type="GO" id="GO:0005886">
    <property type="term" value="C:plasma membrane"/>
    <property type="evidence" value="ECO:0007669"/>
    <property type="project" value="TreeGrafter"/>
</dbReference>
<dbReference type="Pfam" id="PF01401">
    <property type="entry name" value="Peptidase_M2"/>
    <property type="match status" value="1"/>
</dbReference>
<dbReference type="PANTHER" id="PTHR10514:SF44">
    <property type="entry name" value="ANGIOTENSIN-CONVERTING ENZYME-RELATED"/>
    <property type="match status" value="1"/>
</dbReference>
<dbReference type="AlphaFoldDB" id="A0A1D2N3B6"/>